<gene>
    <name evidence="2" type="ORF">J2S05_002393</name>
</gene>
<accession>A0ABT9YIA3</accession>
<dbReference type="Pfam" id="PF13761">
    <property type="entry name" value="DUF4166"/>
    <property type="match status" value="1"/>
</dbReference>
<feature type="domain" description="DUF4166" evidence="1">
    <location>
        <begin position="17"/>
        <end position="200"/>
    </location>
</feature>
<evidence type="ECO:0000313" key="2">
    <source>
        <dbReference type="EMBL" id="MDQ0207592.1"/>
    </source>
</evidence>
<name>A0ABT9YIA3_9BACI</name>
<dbReference type="RefSeq" id="WP_306983013.1">
    <property type="nucleotide sequence ID" value="NZ_JAUSUA010000003.1"/>
</dbReference>
<dbReference type="Proteomes" id="UP001225034">
    <property type="component" value="Unassembled WGS sequence"/>
</dbReference>
<dbReference type="InterPro" id="IPR025311">
    <property type="entry name" value="DUF4166"/>
</dbReference>
<evidence type="ECO:0000313" key="3">
    <source>
        <dbReference type="Proteomes" id="UP001225034"/>
    </source>
</evidence>
<reference evidence="2 3" key="1">
    <citation type="submission" date="2023-07" db="EMBL/GenBank/DDBJ databases">
        <title>Genomic Encyclopedia of Type Strains, Phase IV (KMG-IV): sequencing the most valuable type-strain genomes for metagenomic binning, comparative biology and taxonomic classification.</title>
        <authorList>
            <person name="Goeker M."/>
        </authorList>
    </citation>
    <scope>NUCLEOTIDE SEQUENCE [LARGE SCALE GENOMIC DNA]</scope>
    <source>
        <strain evidence="2 3">DSM 19154</strain>
    </source>
</reference>
<evidence type="ECO:0000259" key="1">
    <source>
        <dbReference type="Pfam" id="PF13761"/>
    </source>
</evidence>
<sequence length="203" mass="23533">MSLSLYKQMLGVDFEKLHPKLQDRYSFSDNNEFLADGVMSEIQSGKKWLYPLLLLGTRRKFLFPESGKNVPFEIVNRSIIRSDGKEEVQWERLFHFPNATRRFHARMTADIERGVVKDYLGEPSLFYSDLIFNVTEQGSLTIRSAAQRIVVGAKEIPLPGFLQGMVFVEEAFDDFNEEFTINVMIRNPVVGRLMYYDGVFKKN</sequence>
<protein>
    <recommendedName>
        <fullName evidence="1">DUF4166 domain-containing protein</fullName>
    </recommendedName>
</protein>
<organism evidence="2 3">
    <name type="scientific">Alkalicoccobacillus murimartini</name>
    <dbReference type="NCBI Taxonomy" id="171685"/>
    <lineage>
        <taxon>Bacteria</taxon>
        <taxon>Bacillati</taxon>
        <taxon>Bacillota</taxon>
        <taxon>Bacilli</taxon>
        <taxon>Bacillales</taxon>
        <taxon>Bacillaceae</taxon>
        <taxon>Alkalicoccobacillus</taxon>
    </lineage>
</organism>
<proteinExistence type="predicted"/>
<comment type="caution">
    <text evidence="2">The sequence shown here is derived from an EMBL/GenBank/DDBJ whole genome shotgun (WGS) entry which is preliminary data.</text>
</comment>
<keyword evidence="3" id="KW-1185">Reference proteome</keyword>
<dbReference type="EMBL" id="JAUSUA010000003">
    <property type="protein sequence ID" value="MDQ0207592.1"/>
    <property type="molecule type" value="Genomic_DNA"/>
</dbReference>